<sequence>MAPMFEACRLASLLFFIISVFLSVSNCYSPLVYDRQLLLDIRDTFMATYNSELGSSVAGSQSCFPNLVLDIPDYLRRWPHDVSRKKRCRRRGKRGGAAVNLKMEFSASRFSISVMRNPGSGRYADWRRLDPPARWLRPIIPDSPYILTDSPSTISRYSPIRLLQQRSPVCKGPLHRQTLPVPHGSSATQPACKGTCEDSSDPAAQSILKDPLGATEVQHPPAQRGTTTGSQLRALPLHAACIISGRRLCYRIDYPTVRNVNINLPNLFSRDLGISLYMQHMLF</sequence>
<comment type="caution">
    <text evidence="3">The sequence shown here is derived from an EMBL/GenBank/DDBJ whole genome shotgun (WGS) entry which is preliminary data.</text>
</comment>
<feature type="chain" id="PRO_5018234096" evidence="2">
    <location>
        <begin position="28"/>
        <end position="283"/>
    </location>
</feature>
<keyword evidence="2" id="KW-0732">Signal</keyword>
<feature type="region of interest" description="Disordered" evidence="1">
    <location>
        <begin position="180"/>
        <end position="205"/>
    </location>
</feature>
<accession>A0A3N0YGG3</accession>
<evidence type="ECO:0000256" key="2">
    <source>
        <dbReference type="SAM" id="SignalP"/>
    </source>
</evidence>
<dbReference type="Proteomes" id="UP000281406">
    <property type="component" value="Unassembled WGS sequence"/>
</dbReference>
<dbReference type="AlphaFoldDB" id="A0A3N0YGG3"/>
<feature type="signal peptide" evidence="2">
    <location>
        <begin position="1"/>
        <end position="27"/>
    </location>
</feature>
<evidence type="ECO:0000313" key="4">
    <source>
        <dbReference type="Proteomes" id="UP000281406"/>
    </source>
</evidence>
<dbReference type="EMBL" id="RJVU01042595">
    <property type="protein sequence ID" value="ROL45339.1"/>
    <property type="molecule type" value="Genomic_DNA"/>
</dbReference>
<organism evidence="3 4">
    <name type="scientific">Anabarilius grahami</name>
    <name type="common">Kanglang fish</name>
    <name type="synonym">Barilius grahami</name>
    <dbReference type="NCBI Taxonomy" id="495550"/>
    <lineage>
        <taxon>Eukaryota</taxon>
        <taxon>Metazoa</taxon>
        <taxon>Chordata</taxon>
        <taxon>Craniata</taxon>
        <taxon>Vertebrata</taxon>
        <taxon>Euteleostomi</taxon>
        <taxon>Actinopterygii</taxon>
        <taxon>Neopterygii</taxon>
        <taxon>Teleostei</taxon>
        <taxon>Ostariophysi</taxon>
        <taxon>Cypriniformes</taxon>
        <taxon>Xenocyprididae</taxon>
        <taxon>Xenocypridinae</taxon>
        <taxon>Xenocypridinae incertae sedis</taxon>
        <taxon>Anabarilius</taxon>
    </lineage>
</organism>
<name>A0A3N0YGG3_ANAGA</name>
<reference evidence="3 4" key="1">
    <citation type="submission" date="2018-10" db="EMBL/GenBank/DDBJ databases">
        <title>Genome assembly for a Yunnan-Guizhou Plateau 3E fish, Anabarilius grahami (Regan), and its evolutionary and genetic applications.</title>
        <authorList>
            <person name="Jiang W."/>
        </authorList>
    </citation>
    <scope>NUCLEOTIDE SEQUENCE [LARGE SCALE GENOMIC DNA]</scope>
    <source>
        <strain evidence="3">AG-KIZ</strain>
        <tissue evidence="3">Muscle</tissue>
    </source>
</reference>
<protein>
    <submittedName>
        <fullName evidence="3">Uncharacterized protein</fullName>
    </submittedName>
</protein>
<evidence type="ECO:0000313" key="3">
    <source>
        <dbReference type="EMBL" id="ROL45339.1"/>
    </source>
</evidence>
<proteinExistence type="predicted"/>
<keyword evidence="4" id="KW-1185">Reference proteome</keyword>
<gene>
    <name evidence="3" type="ORF">DPX16_3671</name>
</gene>
<evidence type="ECO:0000256" key="1">
    <source>
        <dbReference type="SAM" id="MobiDB-lite"/>
    </source>
</evidence>